<proteinExistence type="inferred from homology"/>
<dbReference type="GO" id="GO:0016491">
    <property type="term" value="F:oxidoreductase activity"/>
    <property type="evidence" value="ECO:0007669"/>
    <property type="project" value="UniProtKB-KW"/>
</dbReference>
<protein>
    <recommendedName>
        <fullName evidence="6">3-oxoacyl-[acyl-carrier-protein] reductase</fullName>
    </recommendedName>
</protein>
<dbReference type="PRINTS" id="PR00081">
    <property type="entry name" value="GDHRDH"/>
</dbReference>
<reference evidence="4" key="1">
    <citation type="submission" date="2020-01" db="EMBL/GenBank/DDBJ databases">
        <authorList>
            <person name="Mishra B."/>
        </authorList>
    </citation>
    <scope>NUCLEOTIDE SEQUENCE [LARGE SCALE GENOMIC DNA]</scope>
</reference>
<evidence type="ECO:0000256" key="2">
    <source>
        <dbReference type="ARBA" id="ARBA00023002"/>
    </source>
</evidence>
<dbReference type="OrthoDB" id="417891at2759"/>
<gene>
    <name evidence="4" type="ORF">MERR_LOCUS4773</name>
</gene>
<dbReference type="EMBL" id="CACVBM020000333">
    <property type="protein sequence ID" value="CAA7017538.1"/>
    <property type="molecule type" value="Genomic_DNA"/>
</dbReference>
<dbReference type="PROSITE" id="PS00061">
    <property type="entry name" value="ADH_SHORT"/>
    <property type="match status" value="1"/>
</dbReference>
<sequence>MAKTGENLRDKSRWSLGGMTALVTGGSKGLGEAVVEELAMLGARVHTCARDQTQLQERLLEWQAKGFQVTTSVCDVSSRDQREKLMETVSSLFQGKLNILVNNAGTCITKPTTEYTAEDFSFLMATNLESSFHLSQLAHPLLKASGSGSVVLMSSAAGVVHINVGSMYGATKGAMNQLARNLACEWASDSIRVNSVCPWFIATPLANSFVTNKVLNKEVVNRTPMGRVGEANEVSSLVAFLCLPAASYITGQAICVDGGATVNGFSFKP</sequence>
<keyword evidence="5" id="KW-1185">Reference proteome</keyword>
<dbReference type="InterPro" id="IPR036291">
    <property type="entry name" value="NAD(P)-bd_dom_sf"/>
</dbReference>
<comment type="caution">
    <text evidence="4">The sequence shown here is derived from an EMBL/GenBank/DDBJ whole genome shotgun (WGS) entry which is preliminary data.</text>
</comment>
<keyword evidence="1" id="KW-0521">NADP</keyword>
<accession>A0A6D2HPZ1</accession>
<dbReference type="FunFam" id="3.40.50.720:FF:000084">
    <property type="entry name" value="Short-chain dehydrogenase reductase"/>
    <property type="match status" value="1"/>
</dbReference>
<evidence type="ECO:0008006" key="6">
    <source>
        <dbReference type="Google" id="ProtNLM"/>
    </source>
</evidence>
<dbReference type="InterPro" id="IPR045000">
    <property type="entry name" value="TR"/>
</dbReference>
<name>A0A6D2HPZ1_9BRAS</name>
<dbReference type="Proteomes" id="UP000467841">
    <property type="component" value="Unassembled WGS sequence"/>
</dbReference>
<evidence type="ECO:0000313" key="5">
    <source>
        <dbReference type="Proteomes" id="UP000467841"/>
    </source>
</evidence>
<dbReference type="SUPFAM" id="SSF51735">
    <property type="entry name" value="NAD(P)-binding Rossmann-fold domains"/>
    <property type="match status" value="1"/>
</dbReference>
<dbReference type="AlphaFoldDB" id="A0A6D2HPZ1"/>
<dbReference type="InterPro" id="IPR002347">
    <property type="entry name" value="SDR_fam"/>
</dbReference>
<organism evidence="4 5">
    <name type="scientific">Microthlaspi erraticum</name>
    <dbReference type="NCBI Taxonomy" id="1685480"/>
    <lineage>
        <taxon>Eukaryota</taxon>
        <taxon>Viridiplantae</taxon>
        <taxon>Streptophyta</taxon>
        <taxon>Embryophyta</taxon>
        <taxon>Tracheophyta</taxon>
        <taxon>Spermatophyta</taxon>
        <taxon>Magnoliopsida</taxon>
        <taxon>eudicotyledons</taxon>
        <taxon>Gunneridae</taxon>
        <taxon>Pentapetalae</taxon>
        <taxon>rosids</taxon>
        <taxon>malvids</taxon>
        <taxon>Brassicales</taxon>
        <taxon>Brassicaceae</taxon>
        <taxon>Coluteocarpeae</taxon>
        <taxon>Microthlaspi</taxon>
    </lineage>
</organism>
<evidence type="ECO:0000256" key="1">
    <source>
        <dbReference type="ARBA" id="ARBA00022857"/>
    </source>
</evidence>
<comment type="similarity">
    <text evidence="3">Belongs to the short-chain dehydrogenases/reductases (SDR) family. SDR65C subfamily.</text>
</comment>
<dbReference type="InterPro" id="IPR020904">
    <property type="entry name" value="Sc_DH/Rdtase_CS"/>
</dbReference>
<evidence type="ECO:0000313" key="4">
    <source>
        <dbReference type="EMBL" id="CAA7017538.1"/>
    </source>
</evidence>
<dbReference type="PRINTS" id="PR00080">
    <property type="entry name" value="SDRFAMILY"/>
</dbReference>
<evidence type="ECO:0000256" key="3">
    <source>
        <dbReference type="ARBA" id="ARBA00025714"/>
    </source>
</evidence>
<keyword evidence="2" id="KW-0560">Oxidoreductase</keyword>
<dbReference type="PANTHER" id="PTHR42898:SF94">
    <property type="entry name" value="3-OXOACYL-[ACYL-CARRIER-PROTEIN] REDUCTASE"/>
    <property type="match status" value="1"/>
</dbReference>
<dbReference type="PANTHER" id="PTHR42898">
    <property type="entry name" value="TROPINONE REDUCTASE"/>
    <property type="match status" value="1"/>
</dbReference>
<dbReference type="Pfam" id="PF13561">
    <property type="entry name" value="adh_short_C2"/>
    <property type="match status" value="1"/>
</dbReference>
<dbReference type="Gene3D" id="3.40.50.720">
    <property type="entry name" value="NAD(P)-binding Rossmann-like Domain"/>
    <property type="match status" value="1"/>
</dbReference>